<comment type="caution">
    <text evidence="4">The sequence shown here is derived from an EMBL/GenBank/DDBJ whole genome shotgun (WGS) entry which is preliminary data.</text>
</comment>
<feature type="chain" id="PRO_5043776651" description="ZP domain-containing protein" evidence="1">
    <location>
        <begin position="21"/>
        <end position="750"/>
    </location>
</feature>
<dbReference type="InterPro" id="IPR058876">
    <property type="entry name" value="Ig-like_ZP"/>
</dbReference>
<dbReference type="InterPro" id="IPR055356">
    <property type="entry name" value="ZP-N"/>
</dbReference>
<dbReference type="PANTHER" id="PTHR47130">
    <property type="entry name" value="SI:DKEY-19B23.11-RELATED"/>
    <property type="match status" value="1"/>
</dbReference>
<dbReference type="Pfam" id="PF23344">
    <property type="entry name" value="ZP-N"/>
    <property type="match status" value="1"/>
</dbReference>
<keyword evidence="5" id="KW-1185">Reference proteome</keyword>
<dbReference type="PANTHER" id="PTHR47130:SF6">
    <property type="entry name" value="EGG ENVELOPE GLYCOPROTEIN-LIKE PRECURSOR"/>
    <property type="match status" value="1"/>
</dbReference>
<protein>
    <recommendedName>
        <fullName evidence="6">ZP domain-containing protein</fullName>
    </recommendedName>
</protein>
<organism evidence="4 5">
    <name type="scientific">Crenichthys baileyi</name>
    <name type="common">White River springfish</name>
    <dbReference type="NCBI Taxonomy" id="28760"/>
    <lineage>
        <taxon>Eukaryota</taxon>
        <taxon>Metazoa</taxon>
        <taxon>Chordata</taxon>
        <taxon>Craniata</taxon>
        <taxon>Vertebrata</taxon>
        <taxon>Euteleostomi</taxon>
        <taxon>Actinopterygii</taxon>
        <taxon>Neopterygii</taxon>
        <taxon>Teleostei</taxon>
        <taxon>Neoteleostei</taxon>
        <taxon>Acanthomorphata</taxon>
        <taxon>Ovalentaria</taxon>
        <taxon>Atherinomorphae</taxon>
        <taxon>Cyprinodontiformes</taxon>
        <taxon>Goodeidae</taxon>
        <taxon>Crenichthys</taxon>
    </lineage>
</organism>
<keyword evidence="1" id="KW-0732">Signal</keyword>
<name>A0AAV9R2C2_9TELE</name>
<evidence type="ECO:0000259" key="3">
    <source>
        <dbReference type="Pfam" id="PF26562"/>
    </source>
</evidence>
<dbReference type="AlphaFoldDB" id="A0AAV9R2C2"/>
<feature type="signal peptide" evidence="1">
    <location>
        <begin position="1"/>
        <end position="20"/>
    </location>
</feature>
<feature type="domain" description="ZP-domain containing protein Ig-like" evidence="3">
    <location>
        <begin position="366"/>
        <end position="426"/>
    </location>
</feature>
<dbReference type="PROSITE" id="PS51257">
    <property type="entry name" value="PROKAR_LIPOPROTEIN"/>
    <property type="match status" value="1"/>
</dbReference>
<evidence type="ECO:0000259" key="2">
    <source>
        <dbReference type="Pfam" id="PF23344"/>
    </source>
</evidence>
<evidence type="ECO:0008006" key="6">
    <source>
        <dbReference type="Google" id="ProtNLM"/>
    </source>
</evidence>
<dbReference type="EMBL" id="JAHHUM010002602">
    <property type="protein sequence ID" value="KAK5602775.1"/>
    <property type="molecule type" value="Genomic_DNA"/>
</dbReference>
<dbReference type="Gene3D" id="2.60.40.3210">
    <property type="entry name" value="Zona pellucida, ZP-N domain"/>
    <property type="match status" value="1"/>
</dbReference>
<reference evidence="4 5" key="1">
    <citation type="submission" date="2021-06" db="EMBL/GenBank/DDBJ databases">
        <authorList>
            <person name="Palmer J.M."/>
        </authorList>
    </citation>
    <scope>NUCLEOTIDE SEQUENCE [LARGE SCALE GENOMIC DNA]</scope>
    <source>
        <strain evidence="4 5">MEX-2019</strain>
        <tissue evidence="4">Muscle</tissue>
    </source>
</reference>
<dbReference type="Proteomes" id="UP001311232">
    <property type="component" value="Unassembled WGS sequence"/>
</dbReference>
<sequence length="750" mass="84268">MAFKLIYSVVLLLTLWSTAGCDFLVEGVLQMECHDRYFMIAVDLAATGGPRFEAVDETGTYAITEDYAAKCGYSIGVLSLLGLVEFRASYFSCHTEKDDGFSFRFNLITTYDGEDAYYALNKTCSPPLPWSPREVTCEVNYMEVSVRSEIPCPAGFSDNWSTLEPLYSASTQDWQVTFQNLDEQLPPMNLSQARRKGYVFDLAHDRIVFRTPYGQPESYSTEVNGIPVEVVHATVFSRQSWVVIMVDMIAACSMDAGSYHSGYMIWDTPEALYPSLGSTQISLGLNGKLVEQAAAEQKGFIMARYNSTVKIGIPYNAEGGYRKSFVSNGIFEFYIFNLYLKQTSVDERHEETALRFHRTLVTPLLPSSLFTEDQTDVAEGEFTVYLGKVPRDVELTSLQLNGQEFEVPFSNAKTYTLTEFSKENAAMLHKLDINYTLIAIPGNDPYYYTVSVTALMAVSPPSFDASCTVSGIDFKLAYRSFDYLWDISIGSDRLTPALAARRGYTMSNDSHSLLLSVPLFTPGYKYQDITLKDFLGTFTILVRDHDTSEAKTSTIKTCLFNTTELIICSTNGWMTVVADLAVVLQSGEIPTKTHLMNSLCVPKEVDGTRVLFSFPLHSCGSIVKLSKGNVTYQNKIYFVRSENVTEGMTVQCTYPLASLQRLFSIHKFESDKEGFGNIIPFVEPTKAVPTRTTTEMTTTVAPQRTRTPSLHLPSFYPTARYIKVYRVQNQLPYLNKGTKETMQEKRFPRF</sequence>
<accession>A0AAV9R2C2</accession>
<gene>
    <name evidence="4" type="ORF">CRENBAI_026680</name>
</gene>
<dbReference type="Pfam" id="PF26562">
    <property type="entry name" value="Ig-like"/>
    <property type="match status" value="1"/>
</dbReference>
<evidence type="ECO:0000256" key="1">
    <source>
        <dbReference type="SAM" id="SignalP"/>
    </source>
</evidence>
<feature type="domain" description="ZP-N" evidence="2">
    <location>
        <begin position="568"/>
        <end position="655"/>
    </location>
</feature>
<evidence type="ECO:0000313" key="4">
    <source>
        <dbReference type="EMBL" id="KAK5602775.1"/>
    </source>
</evidence>
<evidence type="ECO:0000313" key="5">
    <source>
        <dbReference type="Proteomes" id="UP001311232"/>
    </source>
</evidence>
<proteinExistence type="predicted"/>